<protein>
    <submittedName>
        <fullName evidence="1">Uncharacterized protein</fullName>
    </submittedName>
</protein>
<accession>A0A382TF22</accession>
<proteinExistence type="predicted"/>
<organism evidence="1">
    <name type="scientific">marine metagenome</name>
    <dbReference type="NCBI Taxonomy" id="408172"/>
    <lineage>
        <taxon>unclassified sequences</taxon>
        <taxon>metagenomes</taxon>
        <taxon>ecological metagenomes</taxon>
    </lineage>
</organism>
<evidence type="ECO:0000313" key="1">
    <source>
        <dbReference type="EMBL" id="SVD20021.1"/>
    </source>
</evidence>
<reference evidence="1" key="1">
    <citation type="submission" date="2018-05" db="EMBL/GenBank/DDBJ databases">
        <authorList>
            <person name="Lanie J.A."/>
            <person name="Ng W.-L."/>
            <person name="Kazmierczak K.M."/>
            <person name="Andrzejewski T.M."/>
            <person name="Davidsen T.M."/>
            <person name="Wayne K.J."/>
            <person name="Tettelin H."/>
            <person name="Glass J.I."/>
            <person name="Rusch D."/>
            <person name="Podicherti R."/>
            <person name="Tsui H.-C.T."/>
            <person name="Winkler M.E."/>
        </authorList>
    </citation>
    <scope>NUCLEOTIDE SEQUENCE</scope>
</reference>
<name>A0A382TF22_9ZZZZ</name>
<dbReference type="EMBL" id="UINC01135709">
    <property type="protein sequence ID" value="SVD20021.1"/>
    <property type="molecule type" value="Genomic_DNA"/>
</dbReference>
<sequence length="277" mass="32330">EEEKPPGPFEVTEDIVWRVVNRSHTGADGIFVQATFRTFAYEVSRLYAEAEKAGLEHEQLQSRLRELVYAFIDGSYPMEDGTDINNLYFQYLIYVNDQFDLTNPLERAQFNVWRGEYVRRLLGIVSDRKYPLLRSTYDERWGRTCYSRLVFTVYISSQESELRPQIADIGARTCLIDEEGNRYLPSGTAGPYPYEFDRPEMDVLDGEVVYRVFFPNRRADRKTPIVSDESKKIELVIERLGSEPERRLTWNLPLQYPEMPGRRLNLSSLDTGVQLPK</sequence>
<dbReference type="AlphaFoldDB" id="A0A382TF22"/>
<gene>
    <name evidence="1" type="ORF">METZ01_LOCUS372875</name>
</gene>
<feature type="non-terminal residue" evidence="1">
    <location>
        <position position="1"/>
    </location>
</feature>